<feature type="repeat" description="TPR" evidence="5">
    <location>
        <begin position="1247"/>
        <end position="1280"/>
    </location>
</feature>
<evidence type="ECO:0000259" key="8">
    <source>
        <dbReference type="Pfam" id="PF24884"/>
    </source>
</evidence>
<evidence type="ECO:0000256" key="5">
    <source>
        <dbReference type="PROSITE-ProRule" id="PRU00339"/>
    </source>
</evidence>
<feature type="compositionally biased region" description="Polar residues" evidence="7">
    <location>
        <begin position="1309"/>
        <end position="1332"/>
    </location>
</feature>
<protein>
    <recommendedName>
        <fullName evidence="4">Nephrocystin-3</fullName>
    </recommendedName>
</protein>
<dbReference type="InterPro" id="IPR027417">
    <property type="entry name" value="P-loop_NTPase"/>
</dbReference>
<evidence type="ECO:0000313" key="11">
    <source>
        <dbReference type="EMBL" id="KAK2174141.1"/>
    </source>
</evidence>
<dbReference type="InterPro" id="IPR019734">
    <property type="entry name" value="TPR_rpt"/>
</dbReference>
<reference evidence="11" key="1">
    <citation type="journal article" date="2023" name="Mol. Biol. Evol.">
        <title>Third-Generation Sequencing Reveals the Adaptive Role of the Epigenome in Three Deep-Sea Polychaetes.</title>
        <authorList>
            <person name="Perez M."/>
            <person name="Aroh O."/>
            <person name="Sun Y."/>
            <person name="Lan Y."/>
            <person name="Juniper S.K."/>
            <person name="Young C.R."/>
            <person name="Angers B."/>
            <person name="Qian P.Y."/>
        </authorList>
    </citation>
    <scope>NUCLEOTIDE SEQUENCE</scope>
    <source>
        <strain evidence="11">R07B-5</strain>
    </source>
</reference>
<name>A0AAD9KMQ9_RIDPI</name>
<dbReference type="PANTHER" id="PTHR45641:SF19">
    <property type="entry name" value="NEPHROCYSTIN-3"/>
    <property type="match status" value="1"/>
</dbReference>
<dbReference type="InterPro" id="IPR011990">
    <property type="entry name" value="TPR-like_helical_dom_sf"/>
</dbReference>
<dbReference type="SMART" id="SM00028">
    <property type="entry name" value="TPR"/>
    <property type="match status" value="7"/>
</dbReference>
<organism evidence="11 12">
    <name type="scientific">Ridgeia piscesae</name>
    <name type="common">Tubeworm</name>
    <dbReference type="NCBI Taxonomy" id="27915"/>
    <lineage>
        <taxon>Eukaryota</taxon>
        <taxon>Metazoa</taxon>
        <taxon>Spiralia</taxon>
        <taxon>Lophotrochozoa</taxon>
        <taxon>Annelida</taxon>
        <taxon>Polychaeta</taxon>
        <taxon>Sedentaria</taxon>
        <taxon>Canalipalpata</taxon>
        <taxon>Sabellida</taxon>
        <taxon>Siboglinidae</taxon>
        <taxon>Ridgeia</taxon>
    </lineage>
</organism>
<dbReference type="GO" id="GO:0016055">
    <property type="term" value="P:Wnt signaling pathway"/>
    <property type="evidence" value="ECO:0007669"/>
    <property type="project" value="UniProtKB-KW"/>
</dbReference>
<feature type="domain" description="Nephrocystin-3 TPR-repeats region" evidence="9">
    <location>
        <begin position="828"/>
        <end position="1069"/>
    </location>
</feature>
<dbReference type="Gene3D" id="3.40.50.300">
    <property type="entry name" value="P-loop containing nucleotide triphosphate hydrolases"/>
    <property type="match status" value="1"/>
</dbReference>
<feature type="domain" description="Nephrocystin 3 helical" evidence="8">
    <location>
        <begin position="660"/>
        <end position="813"/>
    </location>
</feature>
<dbReference type="Pfam" id="PF13424">
    <property type="entry name" value="TPR_12"/>
    <property type="match status" value="2"/>
</dbReference>
<keyword evidence="6" id="KW-0175">Coiled coil</keyword>
<dbReference type="Pfam" id="PF13374">
    <property type="entry name" value="TPR_10"/>
    <property type="match status" value="1"/>
</dbReference>
<dbReference type="SUPFAM" id="SSF52540">
    <property type="entry name" value="P-loop containing nucleoside triphosphate hydrolases"/>
    <property type="match status" value="1"/>
</dbReference>
<feature type="repeat" description="TPR" evidence="5">
    <location>
        <begin position="1121"/>
        <end position="1154"/>
    </location>
</feature>
<evidence type="ECO:0000256" key="6">
    <source>
        <dbReference type="SAM" id="Coils"/>
    </source>
</evidence>
<dbReference type="Pfam" id="PF24885">
    <property type="entry name" value="TPR_NPHP3"/>
    <property type="match status" value="1"/>
</dbReference>
<sequence length="1332" mass="150385">MGTGGSLLHHNDEDDVLGVYEYESSDGVIKSIPVEVKPRGRLGLRSVKSFGKPKGGSLRSALSVDLENPEVEKIRRDFEMYRLNKENEVANMEKKVLKFETENRRLRAELQTMQKMCGKRLEERDAALKAEHQAVVRAAAFESDRDKIQRQFKIFRETKESELQNLLKAHREFENTLTKSGIGFLDDDSTSRLELPVGSGHPGNWWTALESEPSMGSTTQLHTPMFRGPEFAHSLLEMDGPYINVNKDDWTAVAASLAQSYTPTLDTQQVNVIHVYICAPRDVHTEANIFIEKFVPDLQKLCVTEGCFLIATFMPQNTAAGSRSKDAQAPDHVIAACRRRLEQCSIFIAFLGNQVESFTETEFELGCLNDQCEKSVIICLKNSSRQTVPSETEALRRRVRERRSIKLLEYSSDPEEGAEMARTELEKIIKVELGLDQKQQVEIPDNICQLDSPEILCGGGLWDAHHDHEQLEAMTQALRSTCELGFEKYYERLNAHVAAPGPLPPLLITGPAGSGRSLLLAKWMELQQQKTPATLILSHFVGGPTSCSANSTIMLRRLTAQLMQQVTSPPALTCDPLRLVDEFPKWLEKVSSKTNGGVILVLDSIDRLQNGETELSWLLDPLPVDSRVIVTVQEDKCPQSWKSWQTLEIEDMTSKSRMELLRAELASLGKTLTTVQEHSILDHCDECNCSPIYVVLLANDIARCSSDELVEQHLCSFLECADAVQLFMAIIDCLRHEYETPDSKGTLKKVLKYVYASRNGLSETELFDLIPTMTHNFWVPLETVLLDHFILVYRSGLLVFAHEQVWQAIQRKYFADDGAMLHNTQHFLKDYFSRFNRPGEVSYRVADELPWLNRQLGEKEALHDNLLNLCIFVQLYGRGRCAELIGYWQFLGVDKNTMAHAYVTATKKMEGMIDQTSSFITLPRIADVYEAVGRFLRDLALLNEALTPLQRALEIRETALDPDHPSVAQSLHQLAGLHAQQAKFSVAEALYKQAWEIYDGAFGPDHCMAAKEMDALAIVYQKQGKLELAEPLHKRASSIRRKCRLPRVTPTHLRVADPLRKRTLQLEELAMAADSLDLARTLNEIGVLYYLQSSIDTAESFIKRSLEMRESLVGTDHPDYAQSLSNLAGLYNDCRQYDKAEPLYEQALEIRRKHFPAEHRNIGSIVKNLAMMYKKMGKLDKAKVLYMEMVDIRERSFGANHPAVATVLVNLAVLHSQQGNHTLALPLYERAQKIYEDTLGPNHPRVAETLRNLALLKYDQGEYETAAKLYKRATEIKESDPSLYPVRSPSHHGSTGELYPPPVRKSRSRASSSGDTGSTLRNSHTLQIQSAY</sequence>
<dbReference type="InterPro" id="IPR056886">
    <property type="entry name" value="NPHP3_ab_dom"/>
</dbReference>
<keyword evidence="12" id="KW-1185">Reference proteome</keyword>
<dbReference type="PROSITE" id="PS50005">
    <property type="entry name" value="TPR"/>
    <property type="match status" value="2"/>
</dbReference>
<evidence type="ECO:0000256" key="4">
    <source>
        <dbReference type="ARBA" id="ARBA00040387"/>
    </source>
</evidence>
<keyword evidence="1" id="KW-0879">Wnt signaling pathway</keyword>
<keyword evidence="3 5" id="KW-0802">TPR repeat</keyword>
<evidence type="ECO:0000313" key="12">
    <source>
        <dbReference type="Proteomes" id="UP001209878"/>
    </source>
</evidence>
<proteinExistence type="predicted"/>
<evidence type="ECO:0000256" key="3">
    <source>
        <dbReference type="ARBA" id="ARBA00022803"/>
    </source>
</evidence>
<dbReference type="InterPro" id="IPR056885">
    <property type="entry name" value="TPR_NPHP3"/>
</dbReference>
<feature type="coiled-coil region" evidence="6">
    <location>
        <begin position="82"/>
        <end position="116"/>
    </location>
</feature>
<dbReference type="Proteomes" id="UP001209878">
    <property type="component" value="Unassembled WGS sequence"/>
</dbReference>
<evidence type="ECO:0000259" key="9">
    <source>
        <dbReference type="Pfam" id="PF24885"/>
    </source>
</evidence>
<evidence type="ECO:0000259" key="10">
    <source>
        <dbReference type="Pfam" id="PF25022"/>
    </source>
</evidence>
<dbReference type="SUPFAM" id="SSF48452">
    <property type="entry name" value="TPR-like"/>
    <property type="match status" value="3"/>
</dbReference>
<dbReference type="Pfam" id="PF24884">
    <property type="entry name" value="NPHP3_hel"/>
    <property type="match status" value="1"/>
</dbReference>
<keyword evidence="2" id="KW-0677">Repeat</keyword>
<dbReference type="Pfam" id="PF25022">
    <property type="entry name" value="NPHP3"/>
    <property type="match status" value="1"/>
</dbReference>
<dbReference type="InterPro" id="IPR056883">
    <property type="entry name" value="NPHP3_hel"/>
</dbReference>
<evidence type="ECO:0000256" key="2">
    <source>
        <dbReference type="ARBA" id="ARBA00022737"/>
    </source>
</evidence>
<dbReference type="EMBL" id="JAODUO010000824">
    <property type="protein sequence ID" value="KAK2174141.1"/>
    <property type="molecule type" value="Genomic_DNA"/>
</dbReference>
<evidence type="ECO:0000256" key="1">
    <source>
        <dbReference type="ARBA" id="ARBA00022687"/>
    </source>
</evidence>
<accession>A0AAD9KMQ9</accession>
<feature type="region of interest" description="Disordered" evidence="7">
    <location>
        <begin position="1278"/>
        <end position="1332"/>
    </location>
</feature>
<evidence type="ECO:0000256" key="7">
    <source>
        <dbReference type="SAM" id="MobiDB-lite"/>
    </source>
</evidence>
<comment type="caution">
    <text evidence="11">The sequence shown here is derived from an EMBL/GenBank/DDBJ whole genome shotgun (WGS) entry which is preliminary data.</text>
</comment>
<gene>
    <name evidence="11" type="ORF">NP493_824g01005</name>
</gene>
<dbReference type="PANTHER" id="PTHR45641">
    <property type="entry name" value="TETRATRICOPEPTIDE REPEAT PROTEIN (AFU_ORTHOLOGUE AFUA_6G03870)"/>
    <property type="match status" value="1"/>
</dbReference>
<feature type="domain" description="Nephrocystin-3 alpha-beta" evidence="10">
    <location>
        <begin position="270"/>
        <end position="434"/>
    </location>
</feature>
<dbReference type="Gene3D" id="1.25.40.10">
    <property type="entry name" value="Tetratricopeptide repeat domain"/>
    <property type="match status" value="3"/>
</dbReference>